<accession>A0A9D1IHP1</accession>
<organism evidence="2 3">
    <name type="scientific">Candidatus Aphodousia faecigallinarum</name>
    <dbReference type="NCBI Taxonomy" id="2840677"/>
    <lineage>
        <taxon>Bacteria</taxon>
        <taxon>Pseudomonadati</taxon>
        <taxon>Pseudomonadota</taxon>
        <taxon>Betaproteobacteria</taxon>
        <taxon>Burkholderiales</taxon>
        <taxon>Sutterellaceae</taxon>
        <taxon>Sutterellaceae incertae sedis</taxon>
        <taxon>Candidatus Aphodousia</taxon>
    </lineage>
</organism>
<proteinExistence type="predicted"/>
<dbReference type="EMBL" id="DVMY01000074">
    <property type="protein sequence ID" value="HIU37508.1"/>
    <property type="molecule type" value="Genomic_DNA"/>
</dbReference>
<sequence length="102" mass="11300">MLEKTSQAFRKLIVILIFILAIALLICTLSVLFSVLTLAVIATLTALVIAPKETRQFFAKLAQCVDSWVQAMVKMVSDGGELVKDLMRQNKAENKKNDTSDN</sequence>
<dbReference type="AlphaFoldDB" id="A0A9D1IHP1"/>
<name>A0A9D1IHP1_9BURK</name>
<comment type="caution">
    <text evidence="2">The sequence shown here is derived from an EMBL/GenBank/DDBJ whole genome shotgun (WGS) entry which is preliminary data.</text>
</comment>
<evidence type="ECO:0000313" key="2">
    <source>
        <dbReference type="EMBL" id="HIU37508.1"/>
    </source>
</evidence>
<protein>
    <submittedName>
        <fullName evidence="2">Uncharacterized protein</fullName>
    </submittedName>
</protein>
<keyword evidence="1" id="KW-1133">Transmembrane helix</keyword>
<reference evidence="2" key="1">
    <citation type="submission" date="2020-10" db="EMBL/GenBank/DDBJ databases">
        <authorList>
            <person name="Gilroy R."/>
        </authorList>
    </citation>
    <scope>NUCLEOTIDE SEQUENCE</scope>
    <source>
        <strain evidence="2">7463</strain>
    </source>
</reference>
<keyword evidence="1" id="KW-0472">Membrane</keyword>
<dbReference type="Proteomes" id="UP000824083">
    <property type="component" value="Unassembled WGS sequence"/>
</dbReference>
<evidence type="ECO:0000313" key="3">
    <source>
        <dbReference type="Proteomes" id="UP000824083"/>
    </source>
</evidence>
<gene>
    <name evidence="2" type="ORF">IAC56_04480</name>
</gene>
<evidence type="ECO:0000256" key="1">
    <source>
        <dbReference type="SAM" id="Phobius"/>
    </source>
</evidence>
<feature type="transmembrane region" description="Helical" evidence="1">
    <location>
        <begin position="12"/>
        <end position="42"/>
    </location>
</feature>
<reference evidence="2" key="2">
    <citation type="journal article" date="2021" name="PeerJ">
        <title>Extensive microbial diversity within the chicken gut microbiome revealed by metagenomics and culture.</title>
        <authorList>
            <person name="Gilroy R."/>
            <person name="Ravi A."/>
            <person name="Getino M."/>
            <person name="Pursley I."/>
            <person name="Horton D.L."/>
            <person name="Alikhan N.F."/>
            <person name="Baker D."/>
            <person name="Gharbi K."/>
            <person name="Hall N."/>
            <person name="Watson M."/>
            <person name="Adriaenssens E.M."/>
            <person name="Foster-Nyarko E."/>
            <person name="Jarju S."/>
            <person name="Secka A."/>
            <person name="Antonio M."/>
            <person name="Oren A."/>
            <person name="Chaudhuri R.R."/>
            <person name="La Ragione R."/>
            <person name="Hildebrand F."/>
            <person name="Pallen M.J."/>
        </authorList>
    </citation>
    <scope>NUCLEOTIDE SEQUENCE</scope>
    <source>
        <strain evidence="2">7463</strain>
    </source>
</reference>
<keyword evidence="1" id="KW-0812">Transmembrane</keyword>